<evidence type="ECO:0000256" key="5">
    <source>
        <dbReference type="ARBA" id="ARBA00022603"/>
    </source>
</evidence>
<dbReference type="CDD" id="cd02440">
    <property type="entry name" value="AdoMet_MTases"/>
    <property type="match status" value="1"/>
</dbReference>
<dbReference type="EC" id="2.1.1.77" evidence="3"/>
<dbReference type="RefSeq" id="XP_005841937.1">
    <property type="nucleotide sequence ID" value="XM_005841880.1"/>
</dbReference>
<dbReference type="EMBL" id="JH992966">
    <property type="protein sequence ID" value="EKX54957.1"/>
    <property type="molecule type" value="Genomic_DNA"/>
</dbReference>
<reference evidence="9" key="3">
    <citation type="submission" date="2015-06" db="UniProtKB">
        <authorList>
            <consortium name="EnsemblProtists"/>
        </authorList>
    </citation>
    <scope>IDENTIFICATION</scope>
</reference>
<dbReference type="InterPro" id="IPR029063">
    <property type="entry name" value="SAM-dependent_MTases_sf"/>
</dbReference>
<dbReference type="NCBIfam" id="TIGR00080">
    <property type="entry name" value="pimt"/>
    <property type="match status" value="1"/>
</dbReference>
<dbReference type="Proteomes" id="UP000011087">
    <property type="component" value="Unassembled WGS sequence"/>
</dbReference>
<keyword evidence="4" id="KW-0963">Cytoplasm</keyword>
<evidence type="ECO:0000256" key="7">
    <source>
        <dbReference type="ARBA" id="ARBA00022691"/>
    </source>
</evidence>
<name>L1K2Z5_GUITC</name>
<dbReference type="FunFam" id="3.40.50.150:FF:000027">
    <property type="entry name" value="Protein-L-isoaspartate O-methyltransferase"/>
    <property type="match status" value="1"/>
</dbReference>
<dbReference type="SUPFAM" id="SSF53335">
    <property type="entry name" value="S-adenosyl-L-methionine-dependent methyltransferases"/>
    <property type="match status" value="1"/>
</dbReference>
<gene>
    <name evidence="8" type="ORF">GUITHDRAFT_83880</name>
</gene>
<dbReference type="HOGENOM" id="CLU_055432_0_2_1"/>
<evidence type="ECO:0000313" key="9">
    <source>
        <dbReference type="EnsemblProtists" id="EKX54957"/>
    </source>
</evidence>
<dbReference type="InterPro" id="IPR000682">
    <property type="entry name" value="PCMT"/>
</dbReference>
<accession>L1K2Z5</accession>
<dbReference type="GO" id="GO:0032259">
    <property type="term" value="P:methylation"/>
    <property type="evidence" value="ECO:0007669"/>
    <property type="project" value="UniProtKB-KW"/>
</dbReference>
<dbReference type="GO" id="GO:0004719">
    <property type="term" value="F:protein-L-isoaspartate (D-aspartate) O-methyltransferase activity"/>
    <property type="evidence" value="ECO:0007669"/>
    <property type="project" value="UniProtKB-EC"/>
</dbReference>
<proteinExistence type="inferred from homology"/>
<reference evidence="10" key="2">
    <citation type="submission" date="2012-11" db="EMBL/GenBank/DDBJ databases">
        <authorList>
            <person name="Kuo A."/>
            <person name="Curtis B.A."/>
            <person name="Tanifuji G."/>
            <person name="Burki F."/>
            <person name="Gruber A."/>
            <person name="Irimia M."/>
            <person name="Maruyama S."/>
            <person name="Arias M.C."/>
            <person name="Ball S.G."/>
            <person name="Gile G.H."/>
            <person name="Hirakawa Y."/>
            <person name="Hopkins J.F."/>
            <person name="Rensing S.A."/>
            <person name="Schmutz J."/>
            <person name="Symeonidi A."/>
            <person name="Elias M."/>
            <person name="Eveleigh R.J."/>
            <person name="Herman E.K."/>
            <person name="Klute M.J."/>
            <person name="Nakayama T."/>
            <person name="Obornik M."/>
            <person name="Reyes-Prieto A."/>
            <person name="Armbrust E.V."/>
            <person name="Aves S.J."/>
            <person name="Beiko R.G."/>
            <person name="Coutinho P."/>
            <person name="Dacks J.B."/>
            <person name="Durnford D.G."/>
            <person name="Fast N.M."/>
            <person name="Green B.R."/>
            <person name="Grisdale C."/>
            <person name="Hempe F."/>
            <person name="Henrissat B."/>
            <person name="Hoppner M.P."/>
            <person name="Ishida K.-I."/>
            <person name="Kim E."/>
            <person name="Koreny L."/>
            <person name="Kroth P.G."/>
            <person name="Liu Y."/>
            <person name="Malik S.-B."/>
            <person name="Maier U.G."/>
            <person name="McRose D."/>
            <person name="Mock T."/>
            <person name="Neilson J.A."/>
            <person name="Onodera N.T."/>
            <person name="Poole A.M."/>
            <person name="Pritham E.J."/>
            <person name="Richards T.A."/>
            <person name="Rocap G."/>
            <person name="Roy S.W."/>
            <person name="Sarai C."/>
            <person name="Schaack S."/>
            <person name="Shirato S."/>
            <person name="Slamovits C.H."/>
            <person name="Spencer D.F."/>
            <person name="Suzuki S."/>
            <person name="Worden A.Z."/>
            <person name="Zauner S."/>
            <person name="Barry K."/>
            <person name="Bell C."/>
            <person name="Bharti A.K."/>
            <person name="Crow J.A."/>
            <person name="Grimwood J."/>
            <person name="Kramer R."/>
            <person name="Lindquist E."/>
            <person name="Lucas S."/>
            <person name="Salamov A."/>
            <person name="McFadden G.I."/>
            <person name="Lane C.E."/>
            <person name="Keeling P.J."/>
            <person name="Gray M.W."/>
            <person name="Grigoriev I.V."/>
            <person name="Archibald J.M."/>
        </authorList>
    </citation>
    <scope>NUCLEOTIDE SEQUENCE</scope>
    <source>
        <strain evidence="10">CCMP2712</strain>
    </source>
</reference>
<dbReference type="EnsemblProtists" id="EKX54957">
    <property type="protein sequence ID" value="EKX54957"/>
    <property type="gene ID" value="GUITHDRAFT_83880"/>
</dbReference>
<keyword evidence="10" id="KW-1185">Reference proteome</keyword>
<keyword evidence="6" id="KW-0808">Transferase</keyword>
<dbReference type="AlphaFoldDB" id="L1K2Z5"/>
<sequence length="260" mass="28310">MAWSCSSSSNKGLVSNLENARIFQNSRVREAMLGVDRKHYCPRNPYQDSPQLIGYNVTISAPHMHAMCLDALADHLKPGSKALDVGSGTGYLTACMAIMVGFSGKAVGVEHVPQLVQQSISNIKADGKEYLLDSKSLIMIEGDGRKGIAEHGPYDAIHVGAAAPTIPQSLIDQLKPGGRLIIPVGNIMQELLQVDKSLDGNIKQKSITSVRYVPLSELLDSCCAVSNLYKLISRIKWAIEQDKIRNHMFHTCSVISSSYT</sequence>
<dbReference type="OrthoDB" id="73890at2759"/>
<evidence type="ECO:0000256" key="4">
    <source>
        <dbReference type="ARBA" id="ARBA00022490"/>
    </source>
</evidence>
<evidence type="ECO:0000313" key="8">
    <source>
        <dbReference type="EMBL" id="EKX54957.1"/>
    </source>
</evidence>
<evidence type="ECO:0000256" key="6">
    <source>
        <dbReference type="ARBA" id="ARBA00022679"/>
    </source>
</evidence>
<dbReference type="GO" id="GO:0005737">
    <property type="term" value="C:cytoplasm"/>
    <property type="evidence" value="ECO:0007669"/>
    <property type="project" value="UniProtKB-SubCell"/>
</dbReference>
<dbReference type="OMA" id="HMHASAC"/>
<dbReference type="PANTHER" id="PTHR11579:SF0">
    <property type="entry name" value="PROTEIN-L-ISOASPARTATE(D-ASPARTATE) O-METHYLTRANSFERASE"/>
    <property type="match status" value="1"/>
</dbReference>
<reference evidence="8 10" key="1">
    <citation type="journal article" date="2012" name="Nature">
        <title>Algal genomes reveal evolutionary mosaicism and the fate of nucleomorphs.</title>
        <authorList>
            <consortium name="DOE Joint Genome Institute"/>
            <person name="Curtis B.A."/>
            <person name="Tanifuji G."/>
            <person name="Burki F."/>
            <person name="Gruber A."/>
            <person name="Irimia M."/>
            <person name="Maruyama S."/>
            <person name="Arias M.C."/>
            <person name="Ball S.G."/>
            <person name="Gile G.H."/>
            <person name="Hirakawa Y."/>
            <person name="Hopkins J.F."/>
            <person name="Kuo A."/>
            <person name="Rensing S.A."/>
            <person name="Schmutz J."/>
            <person name="Symeonidi A."/>
            <person name="Elias M."/>
            <person name="Eveleigh R.J."/>
            <person name="Herman E.K."/>
            <person name="Klute M.J."/>
            <person name="Nakayama T."/>
            <person name="Obornik M."/>
            <person name="Reyes-Prieto A."/>
            <person name="Armbrust E.V."/>
            <person name="Aves S.J."/>
            <person name="Beiko R.G."/>
            <person name="Coutinho P."/>
            <person name="Dacks J.B."/>
            <person name="Durnford D.G."/>
            <person name="Fast N.M."/>
            <person name="Green B.R."/>
            <person name="Grisdale C.J."/>
            <person name="Hempel F."/>
            <person name="Henrissat B."/>
            <person name="Hoppner M.P."/>
            <person name="Ishida K."/>
            <person name="Kim E."/>
            <person name="Koreny L."/>
            <person name="Kroth P.G."/>
            <person name="Liu Y."/>
            <person name="Malik S.B."/>
            <person name="Maier U.G."/>
            <person name="McRose D."/>
            <person name="Mock T."/>
            <person name="Neilson J.A."/>
            <person name="Onodera N.T."/>
            <person name="Poole A.M."/>
            <person name="Pritham E.J."/>
            <person name="Richards T.A."/>
            <person name="Rocap G."/>
            <person name="Roy S.W."/>
            <person name="Sarai C."/>
            <person name="Schaack S."/>
            <person name="Shirato S."/>
            <person name="Slamovits C.H."/>
            <person name="Spencer D.F."/>
            <person name="Suzuki S."/>
            <person name="Worden A.Z."/>
            <person name="Zauner S."/>
            <person name="Barry K."/>
            <person name="Bell C."/>
            <person name="Bharti A.K."/>
            <person name="Crow J.A."/>
            <person name="Grimwood J."/>
            <person name="Kramer R."/>
            <person name="Lindquist E."/>
            <person name="Lucas S."/>
            <person name="Salamov A."/>
            <person name="McFadden G.I."/>
            <person name="Lane C.E."/>
            <person name="Keeling P.J."/>
            <person name="Gray M.W."/>
            <person name="Grigoriev I.V."/>
            <person name="Archibald J.M."/>
        </authorList>
    </citation>
    <scope>NUCLEOTIDE SEQUENCE</scope>
    <source>
        <strain evidence="8 10">CCMP2712</strain>
    </source>
</reference>
<dbReference type="GeneID" id="17311636"/>
<organism evidence="8">
    <name type="scientific">Guillardia theta (strain CCMP2712)</name>
    <name type="common">Cryptophyte</name>
    <dbReference type="NCBI Taxonomy" id="905079"/>
    <lineage>
        <taxon>Eukaryota</taxon>
        <taxon>Cryptophyceae</taxon>
        <taxon>Pyrenomonadales</taxon>
        <taxon>Geminigeraceae</taxon>
        <taxon>Guillardia</taxon>
    </lineage>
</organism>
<protein>
    <recommendedName>
        <fullName evidence="3">protein-L-isoaspartate(D-aspartate) O-methyltransferase</fullName>
        <ecNumber evidence="3">2.1.1.77</ecNumber>
    </recommendedName>
</protein>
<dbReference type="PANTHER" id="PTHR11579">
    <property type="entry name" value="PROTEIN-L-ISOASPARTATE O-METHYLTRANSFERASE"/>
    <property type="match status" value="1"/>
</dbReference>
<dbReference type="PaxDb" id="55529-EKX54957"/>
<dbReference type="eggNOG" id="KOG1661">
    <property type="taxonomic scope" value="Eukaryota"/>
</dbReference>
<evidence type="ECO:0000313" key="10">
    <source>
        <dbReference type="Proteomes" id="UP000011087"/>
    </source>
</evidence>
<comment type="similarity">
    <text evidence="2">Belongs to the methyltransferase superfamily. L-isoaspartyl/D-aspartyl protein methyltransferase family.</text>
</comment>
<keyword evidence="5" id="KW-0489">Methyltransferase</keyword>
<evidence type="ECO:0000256" key="3">
    <source>
        <dbReference type="ARBA" id="ARBA00011890"/>
    </source>
</evidence>
<dbReference type="Gene3D" id="3.40.50.150">
    <property type="entry name" value="Vaccinia Virus protein VP39"/>
    <property type="match status" value="1"/>
</dbReference>
<dbReference type="KEGG" id="gtt:GUITHDRAFT_83880"/>
<comment type="subcellular location">
    <subcellularLocation>
        <location evidence="1">Cytoplasm</location>
    </subcellularLocation>
</comment>
<dbReference type="STRING" id="905079.L1K2Z5"/>
<dbReference type="Pfam" id="PF01135">
    <property type="entry name" value="PCMT"/>
    <property type="match status" value="1"/>
</dbReference>
<evidence type="ECO:0000256" key="1">
    <source>
        <dbReference type="ARBA" id="ARBA00004496"/>
    </source>
</evidence>
<keyword evidence="7" id="KW-0949">S-adenosyl-L-methionine</keyword>
<evidence type="ECO:0000256" key="2">
    <source>
        <dbReference type="ARBA" id="ARBA00005369"/>
    </source>
</evidence>